<dbReference type="OrthoDB" id="9808374at2"/>
<accession>A0A1M5FK50</accession>
<dbReference type="AlphaFoldDB" id="A0A1M5FK50"/>
<proteinExistence type="predicted"/>
<keyword evidence="2" id="KW-1185">Reference proteome</keyword>
<evidence type="ECO:0000313" key="1">
    <source>
        <dbReference type="EMBL" id="SHF91865.1"/>
    </source>
</evidence>
<dbReference type="Proteomes" id="UP000184048">
    <property type="component" value="Unassembled WGS sequence"/>
</dbReference>
<gene>
    <name evidence="1" type="ORF">SAMN02745131_03859</name>
</gene>
<organism evidence="1 2">
    <name type="scientific">Flavisolibacter ginsengisoli DSM 18119</name>
    <dbReference type="NCBI Taxonomy" id="1121884"/>
    <lineage>
        <taxon>Bacteria</taxon>
        <taxon>Pseudomonadati</taxon>
        <taxon>Bacteroidota</taxon>
        <taxon>Chitinophagia</taxon>
        <taxon>Chitinophagales</taxon>
        <taxon>Chitinophagaceae</taxon>
        <taxon>Flavisolibacter</taxon>
    </lineage>
</organism>
<dbReference type="STRING" id="1121884.SAMN02745131_03859"/>
<reference evidence="1 2" key="1">
    <citation type="submission" date="2016-11" db="EMBL/GenBank/DDBJ databases">
        <authorList>
            <person name="Jaros S."/>
            <person name="Januszkiewicz K."/>
            <person name="Wedrychowicz H."/>
        </authorList>
    </citation>
    <scope>NUCLEOTIDE SEQUENCE [LARGE SCALE GENOMIC DNA]</scope>
    <source>
        <strain evidence="1 2">DSM 18119</strain>
    </source>
</reference>
<dbReference type="PROSITE" id="PS51257">
    <property type="entry name" value="PROKAR_LIPOPROTEIN"/>
    <property type="match status" value="1"/>
</dbReference>
<name>A0A1M5FK50_9BACT</name>
<sequence>MKFLIGFALIFGLISCNEHKSQSPPRPTLVPKDSNLVKKDTANPYAPLDISPMDMSYFPVNYPIEKMSGKAAKLPVARVIYSRPHRQGRRIFGALLKYGEPWRLGANEATEIEFFQPVTIQNKKVPKGKYVMYCIPQQDNWQIVLNKNLNTWGLKTEPKYDAFKFEIPIQITNDPIEYFSMVFQKTDKGADLVMAWDTVLARLPIQF</sequence>
<dbReference type="InterPro" id="IPR021314">
    <property type="entry name" value="DUF2911"/>
</dbReference>
<evidence type="ECO:0000313" key="2">
    <source>
        <dbReference type="Proteomes" id="UP000184048"/>
    </source>
</evidence>
<dbReference type="EMBL" id="FQUU01000023">
    <property type="protein sequence ID" value="SHF91865.1"/>
    <property type="molecule type" value="Genomic_DNA"/>
</dbReference>
<protein>
    <recommendedName>
        <fullName evidence="3">DUF2911 domain-containing protein</fullName>
    </recommendedName>
</protein>
<evidence type="ECO:0008006" key="3">
    <source>
        <dbReference type="Google" id="ProtNLM"/>
    </source>
</evidence>
<dbReference type="RefSeq" id="WP_072836978.1">
    <property type="nucleotide sequence ID" value="NZ_FQUU01000023.1"/>
</dbReference>
<dbReference type="Pfam" id="PF11138">
    <property type="entry name" value="DUF2911"/>
    <property type="match status" value="1"/>
</dbReference>